<reference evidence="2 3" key="1">
    <citation type="submission" date="2013-01" db="EMBL/GenBank/DDBJ databases">
        <title>Whole genome shotgun sequence of Gordonia soli NBRC 108243.</title>
        <authorList>
            <person name="Isaki-Nakamura S."/>
            <person name="Hosoyama A."/>
            <person name="Tsuchikane K."/>
            <person name="Ando Y."/>
            <person name="Baba S."/>
            <person name="Ohji S."/>
            <person name="Hamada M."/>
            <person name="Tamura T."/>
            <person name="Yamazoe A."/>
            <person name="Yamazaki S."/>
            <person name="Fujita N."/>
        </authorList>
    </citation>
    <scope>NUCLEOTIDE SEQUENCE [LARGE SCALE GENOMIC DNA]</scope>
    <source>
        <strain evidence="2 3">NBRC 108243</strain>
    </source>
</reference>
<dbReference type="GO" id="GO:0003700">
    <property type="term" value="F:DNA-binding transcription factor activity"/>
    <property type="evidence" value="ECO:0007669"/>
    <property type="project" value="InterPro"/>
</dbReference>
<name>M0QIN4_9ACTN</name>
<dbReference type="EMBL" id="BANX01000007">
    <property type="protein sequence ID" value="GAC67297.1"/>
    <property type="molecule type" value="Genomic_DNA"/>
</dbReference>
<sequence>MTPPGVPPEPTVERLTLSIEDFNTVFIRLASSDRMSFSALSVMHTLSRRGPCRLSDLVGTEQIKQSALTTAVAKLESDGLLARRPDPADGRAALLSLTAAGRKVVSRRHSERAERMTELLAELPPADRTRLLEVADVLDHVVRIAARRDAETGHGR</sequence>
<dbReference type="InterPro" id="IPR000835">
    <property type="entry name" value="HTH_MarR-typ"/>
</dbReference>
<dbReference type="eggNOG" id="COG1846">
    <property type="taxonomic scope" value="Bacteria"/>
</dbReference>
<dbReference type="PANTHER" id="PTHR39515:SF2">
    <property type="entry name" value="HTH-TYPE TRANSCRIPTIONAL REGULATOR RV0880"/>
    <property type="match status" value="1"/>
</dbReference>
<dbReference type="RefSeq" id="WP_007618324.1">
    <property type="nucleotide sequence ID" value="NZ_BANX01000007.1"/>
</dbReference>
<dbReference type="InterPro" id="IPR052526">
    <property type="entry name" value="HTH-type_Bedaq_tolerance"/>
</dbReference>
<dbReference type="SUPFAM" id="SSF46785">
    <property type="entry name" value="Winged helix' DNA-binding domain"/>
    <property type="match status" value="1"/>
</dbReference>
<dbReference type="InterPro" id="IPR036390">
    <property type="entry name" value="WH_DNA-bd_sf"/>
</dbReference>
<organism evidence="2 3">
    <name type="scientific">Gordonia soli NBRC 108243</name>
    <dbReference type="NCBI Taxonomy" id="1223545"/>
    <lineage>
        <taxon>Bacteria</taxon>
        <taxon>Bacillati</taxon>
        <taxon>Actinomycetota</taxon>
        <taxon>Actinomycetes</taxon>
        <taxon>Mycobacteriales</taxon>
        <taxon>Gordoniaceae</taxon>
        <taxon>Gordonia</taxon>
    </lineage>
</organism>
<protein>
    <submittedName>
        <fullName evidence="2">Putative MarR family transcriptional regulator</fullName>
    </submittedName>
</protein>
<dbReference type="SMART" id="SM00347">
    <property type="entry name" value="HTH_MARR"/>
    <property type="match status" value="1"/>
</dbReference>
<evidence type="ECO:0000313" key="2">
    <source>
        <dbReference type="EMBL" id="GAC67297.1"/>
    </source>
</evidence>
<comment type="caution">
    <text evidence="2">The sequence shown here is derived from an EMBL/GenBank/DDBJ whole genome shotgun (WGS) entry which is preliminary data.</text>
</comment>
<keyword evidence="3" id="KW-1185">Reference proteome</keyword>
<dbReference type="Pfam" id="PF01047">
    <property type="entry name" value="MarR"/>
    <property type="match status" value="1"/>
</dbReference>
<feature type="domain" description="HTH marR-type" evidence="1">
    <location>
        <begin position="1"/>
        <end position="140"/>
    </location>
</feature>
<dbReference type="InterPro" id="IPR036388">
    <property type="entry name" value="WH-like_DNA-bd_sf"/>
</dbReference>
<evidence type="ECO:0000259" key="1">
    <source>
        <dbReference type="PROSITE" id="PS50995"/>
    </source>
</evidence>
<gene>
    <name evidence="2" type="ORF">GS4_07_00460</name>
</gene>
<proteinExistence type="predicted"/>
<dbReference type="Gene3D" id="1.10.10.10">
    <property type="entry name" value="Winged helix-like DNA-binding domain superfamily/Winged helix DNA-binding domain"/>
    <property type="match status" value="1"/>
</dbReference>
<dbReference type="PANTHER" id="PTHR39515">
    <property type="entry name" value="CONSERVED PROTEIN"/>
    <property type="match status" value="1"/>
</dbReference>
<accession>M0QIN4</accession>
<dbReference type="STRING" id="1223545.GS4_07_00460"/>
<dbReference type="PROSITE" id="PS50995">
    <property type="entry name" value="HTH_MARR_2"/>
    <property type="match status" value="1"/>
</dbReference>
<dbReference type="AlphaFoldDB" id="M0QIN4"/>
<evidence type="ECO:0000313" key="3">
    <source>
        <dbReference type="Proteomes" id="UP000011666"/>
    </source>
</evidence>
<dbReference type="Proteomes" id="UP000011666">
    <property type="component" value="Unassembled WGS sequence"/>
</dbReference>